<proteinExistence type="inferred from homology"/>
<dbReference type="InterPro" id="IPR006979">
    <property type="entry name" value="Nre_C"/>
</dbReference>
<accession>A0A0A7UZM0</accession>
<sequence>MSRTGSDIRKGIEQNWHEYLSKYANLFSSNEIQGSSPPSVFVGSYGYPKVGIGPMLPPIHGDTTLLDTPEKWLGKSLEEIVNYRLNLVRGVQKTGIEETTGRFIESLHELAMSSGSIDSEIKFIKNPTPIPSIDGQNAPFGPLGEIKTAKFSPNSSIKSIENAYYDTDLKAEDAVMKLYNSGIEISKIQKCFSIGMFGKNRKLVPTKWSITATDQIISNDLMHDILEFDIIDRYEVFRFDHLGNLFSVILFPHRWIFEMQEAWHDKNSIGFGSDYETAKGIDHPPSIAGAYFAGKLAVTEYLQKIKKQSGVMIFREIQPQYAVPVGVWQVREGVREAMKNNPQEVNSLNEAIALATKRMSISKNEWLAHGDMLKLIAQTSMSDFF</sequence>
<evidence type="ECO:0000313" key="4">
    <source>
        <dbReference type="EMBL" id="AJA92234.1"/>
    </source>
</evidence>
<dbReference type="InterPro" id="IPR006978">
    <property type="entry name" value="Nre_N"/>
</dbReference>
<evidence type="ECO:0000313" key="7">
    <source>
        <dbReference type="Proteomes" id="UP000241022"/>
    </source>
</evidence>
<feature type="domain" description="Archaeal Nre N-terminal" evidence="2">
    <location>
        <begin position="22"/>
        <end position="266"/>
    </location>
</feature>
<dbReference type="Proteomes" id="UP000030944">
    <property type="component" value="Chromosome"/>
</dbReference>
<dbReference type="AlphaFoldDB" id="A0A0A7UZM0"/>
<dbReference type="InterPro" id="IPR033167">
    <property type="entry name" value="Nre"/>
</dbReference>
<dbReference type="HOGENOM" id="CLU_039703_0_0_2"/>
<dbReference type="HAMAP" id="MF_02096">
    <property type="entry name" value="Nre"/>
    <property type="match status" value="1"/>
</dbReference>
<keyword evidence="1" id="KW-0234">DNA repair</keyword>
<dbReference type="PANTHER" id="PTHR38136">
    <property type="entry name" value="DNA REPAIR PROTEIN"/>
    <property type="match status" value="1"/>
</dbReference>
<reference evidence="4 6" key="1">
    <citation type="journal article" date="2015" name="Proc. Natl. Acad. Sci. U.S.A.">
        <title>Genomic and proteomic characterization of "Candidatus Nitrosopelagicus brevis": An ammonia-oxidizing archaeon from the open ocean.</title>
        <authorList>
            <person name="Santoro A.E."/>
            <person name="Dupont C.L."/>
            <person name="Richter R.A."/>
            <person name="Craig M.T."/>
            <person name="Carini P."/>
            <person name="McIlvin M.R."/>
            <person name="Yang Y."/>
            <person name="Orsi W.D."/>
            <person name="Moran D.M."/>
            <person name="Saito M.A."/>
        </authorList>
    </citation>
    <scope>NUCLEOTIDE SEQUENCE [LARGE SCALE GENOMIC DNA]</scope>
    <source>
        <strain evidence="4">CN25</strain>
        <strain evidence="6">V2</strain>
    </source>
</reference>
<evidence type="ECO:0000313" key="6">
    <source>
        <dbReference type="Proteomes" id="UP000030944"/>
    </source>
</evidence>
<dbReference type="EMBL" id="CP007026">
    <property type="protein sequence ID" value="AJA92234.1"/>
    <property type="molecule type" value="Genomic_DNA"/>
</dbReference>
<dbReference type="STRING" id="1410606.T478_0534"/>
<keyword evidence="7" id="KW-1185">Reference proteome</keyword>
<organism evidence="4 6">
    <name type="scientific">Candidatus Nitrosopelagicus brevis</name>
    <dbReference type="NCBI Taxonomy" id="1410606"/>
    <lineage>
        <taxon>Archaea</taxon>
        <taxon>Nitrososphaerota</taxon>
    </lineage>
</organism>
<dbReference type="PANTHER" id="PTHR38136:SF2">
    <property type="entry name" value="DNA REPAIR PROTEIN"/>
    <property type="match status" value="1"/>
</dbReference>
<reference evidence="5" key="2">
    <citation type="submission" date="2016-05" db="EMBL/GenBank/DDBJ databases">
        <authorList>
            <person name="Lavstsen T."/>
            <person name="Jespersen J.S."/>
        </authorList>
    </citation>
    <scope>NUCLEOTIDE SEQUENCE [LARGE SCALE GENOMIC DNA]</scope>
    <source>
        <strain evidence="5">U25</strain>
    </source>
</reference>
<dbReference type="Proteomes" id="UP000241022">
    <property type="component" value="Unassembled WGS sequence"/>
</dbReference>
<name>A0A0A7UZM0_9ARCH</name>
<comment type="function">
    <text evidence="1">Involved in DNA damage repair.</text>
</comment>
<feature type="domain" description="Archaeal Nre C-terminal" evidence="3">
    <location>
        <begin position="277"/>
        <end position="384"/>
    </location>
</feature>
<dbReference type="EMBL" id="LXWN01000001">
    <property type="protein sequence ID" value="PTL87802.1"/>
    <property type="molecule type" value="Genomic_DNA"/>
</dbReference>
<keyword evidence="1" id="KW-0227">DNA damage</keyword>
<comment type="caution">
    <text evidence="1">Lacks conserved residue(s) required for the propagation of feature annotation.</text>
</comment>
<protein>
    <recommendedName>
        <fullName evidence="1">DNA repair protein</fullName>
    </recommendedName>
</protein>
<dbReference type="OrthoDB" id="6609at2157"/>
<reference evidence="5 7" key="4">
    <citation type="submission" date="2018-04" db="EMBL/GenBank/DDBJ databases">
        <title>Transcriptomics of ammonia oxidizing archaea.</title>
        <authorList>
            <person name="Carini P."/>
        </authorList>
    </citation>
    <scope>NUCLEOTIDE SEQUENCE [LARGE SCALE GENOMIC DNA]</scope>
    <source>
        <strain evidence="5 7">U25</strain>
    </source>
</reference>
<comment type="similarity">
    <text evidence="1">Belongs to the Nre family.</text>
</comment>
<evidence type="ECO:0000259" key="3">
    <source>
        <dbReference type="Pfam" id="PF04895"/>
    </source>
</evidence>
<dbReference type="RefSeq" id="WP_048104965.1">
    <property type="nucleotide sequence ID" value="NZ_CP007026.1"/>
</dbReference>
<evidence type="ECO:0000256" key="1">
    <source>
        <dbReference type="HAMAP-Rule" id="MF_02096"/>
    </source>
</evidence>
<reference evidence="7" key="3">
    <citation type="submission" date="2016-05" db="EMBL/GenBank/DDBJ databases">
        <authorList>
            <person name="Dupont C."/>
            <person name="Santoro A."/>
        </authorList>
    </citation>
    <scope>NUCLEOTIDE SEQUENCE [LARGE SCALE GENOMIC DNA]</scope>
    <source>
        <strain evidence="7">U25</strain>
    </source>
</reference>
<dbReference type="GeneID" id="24816428"/>
<evidence type="ECO:0000259" key="2">
    <source>
        <dbReference type="Pfam" id="PF04894"/>
    </source>
</evidence>
<evidence type="ECO:0000313" key="5">
    <source>
        <dbReference type="EMBL" id="PTL87802.1"/>
    </source>
</evidence>
<dbReference type="GO" id="GO:0006281">
    <property type="term" value="P:DNA repair"/>
    <property type="evidence" value="ECO:0007669"/>
    <property type="project" value="UniProtKB-UniRule"/>
</dbReference>
<dbReference type="KEGG" id="nbv:T478_0534"/>
<dbReference type="Pfam" id="PF04895">
    <property type="entry name" value="Nre_C"/>
    <property type="match status" value="1"/>
</dbReference>
<dbReference type="Pfam" id="PF04894">
    <property type="entry name" value="Nre_N"/>
    <property type="match status" value="1"/>
</dbReference>
<gene>
    <name evidence="5" type="ORF">A7X95_00495</name>
    <name evidence="4" type="ORF">T478_0534</name>
</gene>